<dbReference type="InterPro" id="IPR051175">
    <property type="entry name" value="CLK_kinases"/>
</dbReference>
<dbReference type="Gene3D" id="3.30.200.20">
    <property type="entry name" value="Phosphorylase Kinase, domain 1"/>
    <property type="match status" value="1"/>
</dbReference>
<evidence type="ECO:0000256" key="1">
    <source>
        <dbReference type="ARBA" id="ARBA00022527"/>
    </source>
</evidence>
<dbReference type="AlphaFoldDB" id="A0A8T9BJ04"/>
<dbReference type="OrthoDB" id="5979581at2759"/>
<dbReference type="InterPro" id="IPR011009">
    <property type="entry name" value="Kinase-like_dom_sf"/>
</dbReference>
<keyword evidence="2" id="KW-0808">Transferase</keyword>
<dbReference type="PANTHER" id="PTHR45646">
    <property type="entry name" value="SERINE/THREONINE-PROTEIN KINASE DOA-RELATED"/>
    <property type="match status" value="1"/>
</dbReference>
<accession>A0A8T9BJ04</accession>
<gene>
    <name evidence="8" type="primary">SRPK_4</name>
    <name evidence="8" type="ORF">LARI1_G004771</name>
</gene>
<keyword evidence="4 8" id="KW-0418">Kinase</keyword>
<dbReference type="SMART" id="SM00220">
    <property type="entry name" value="S_TKc"/>
    <property type="match status" value="1"/>
</dbReference>
<feature type="binding site" evidence="6">
    <location>
        <position position="78"/>
    </location>
    <ligand>
        <name>ATP</name>
        <dbReference type="ChEBI" id="CHEBI:30616"/>
    </ligand>
</feature>
<dbReference type="PROSITE" id="PS50011">
    <property type="entry name" value="PROTEIN_KINASE_DOM"/>
    <property type="match status" value="1"/>
</dbReference>
<protein>
    <submittedName>
        <fullName evidence="8">Serine/threonine-protein kinase SRPK</fullName>
    </submittedName>
</protein>
<keyword evidence="5 6" id="KW-0067">ATP-binding</keyword>
<dbReference type="GO" id="GO:0005524">
    <property type="term" value="F:ATP binding"/>
    <property type="evidence" value="ECO:0007669"/>
    <property type="project" value="UniProtKB-UniRule"/>
</dbReference>
<dbReference type="GO" id="GO:0005634">
    <property type="term" value="C:nucleus"/>
    <property type="evidence" value="ECO:0007669"/>
    <property type="project" value="TreeGrafter"/>
</dbReference>
<comment type="caution">
    <text evidence="8">The sequence shown here is derived from an EMBL/GenBank/DDBJ whole genome shotgun (WGS) entry which is preliminary data.</text>
</comment>
<dbReference type="InterPro" id="IPR000719">
    <property type="entry name" value="Prot_kinase_dom"/>
</dbReference>
<dbReference type="PROSITE" id="PS00107">
    <property type="entry name" value="PROTEIN_KINASE_ATP"/>
    <property type="match status" value="1"/>
</dbReference>
<evidence type="ECO:0000256" key="3">
    <source>
        <dbReference type="ARBA" id="ARBA00022741"/>
    </source>
</evidence>
<dbReference type="Gene3D" id="1.10.510.10">
    <property type="entry name" value="Transferase(Phosphotransferase) domain 1"/>
    <property type="match status" value="1"/>
</dbReference>
<dbReference type="Pfam" id="PF00069">
    <property type="entry name" value="Pkinase"/>
    <property type="match status" value="1"/>
</dbReference>
<dbReference type="GO" id="GO:0004674">
    <property type="term" value="F:protein serine/threonine kinase activity"/>
    <property type="evidence" value="ECO:0007669"/>
    <property type="project" value="UniProtKB-KW"/>
</dbReference>
<evidence type="ECO:0000256" key="4">
    <source>
        <dbReference type="ARBA" id="ARBA00022777"/>
    </source>
</evidence>
<sequence length="448" mass="50409">PTRDGMEEFKDNSLVVDGRLTALEKVYDYEPGRHHPVHLGDLLNKRYEVIHKLGSGGYANVWLCCDDTSDVPQFAAVKIIMAEESTYDCPELRVNKLKALGLDEGPLAEHFCLPQDKFDISGPNGQHYAFVYPVLGPRVSRLLNVVRFRDPERILRELSLQTAKAMAALHLGGICHGDFRPANILARISGLDGLSKHDILQALGQPKTTKVTTRSGENHNEPIAPQYLVYPISWDDVELSALGESFITDKACVIDFGESFDISEPPQDIGIPQIYCSPEYTVDKVVGVGSDIWALGCTLFEIRTGRKLFDTFDDDQDEYLCKMVMMLGKLPETWWSTTWEARKLFFEDNVDGDGCVVEIRRELLQPDTGDREVGCEASVVQVPEPRSIKDAIIPGLFYENRYGPGGVRHDISQEETDLLSDLLMKIFRYNPKERLTASQVVDHAWFKL</sequence>
<dbReference type="PANTHER" id="PTHR45646:SF11">
    <property type="entry name" value="SERINE_THREONINE-PROTEIN KINASE DOA"/>
    <property type="match status" value="1"/>
</dbReference>
<dbReference type="InterPro" id="IPR017441">
    <property type="entry name" value="Protein_kinase_ATP_BS"/>
</dbReference>
<organism evidence="8 9">
    <name type="scientific">Lachnellula arida</name>
    <dbReference type="NCBI Taxonomy" id="1316785"/>
    <lineage>
        <taxon>Eukaryota</taxon>
        <taxon>Fungi</taxon>
        <taxon>Dikarya</taxon>
        <taxon>Ascomycota</taxon>
        <taxon>Pezizomycotina</taxon>
        <taxon>Leotiomycetes</taxon>
        <taxon>Helotiales</taxon>
        <taxon>Lachnaceae</taxon>
        <taxon>Lachnellula</taxon>
    </lineage>
</organism>
<evidence type="ECO:0000256" key="6">
    <source>
        <dbReference type="PROSITE-ProRule" id="PRU10141"/>
    </source>
</evidence>
<reference evidence="8 9" key="1">
    <citation type="submission" date="2018-05" db="EMBL/GenBank/DDBJ databases">
        <title>Whole genome sequencing for identification of molecular markers to develop diagnostic detection tools for the regulated plant pathogen Lachnellula willkommii.</title>
        <authorList>
            <person name="Giroux E."/>
            <person name="Bilodeau G."/>
        </authorList>
    </citation>
    <scope>NUCLEOTIDE SEQUENCE [LARGE SCALE GENOMIC DNA]</scope>
    <source>
        <strain evidence="8 9">CBS 203.66</strain>
    </source>
</reference>
<keyword evidence="3 6" id="KW-0547">Nucleotide-binding</keyword>
<evidence type="ECO:0000313" key="9">
    <source>
        <dbReference type="Proteomes" id="UP000469559"/>
    </source>
</evidence>
<keyword evidence="1" id="KW-0723">Serine/threonine-protein kinase</keyword>
<feature type="non-terminal residue" evidence="8">
    <location>
        <position position="448"/>
    </location>
</feature>
<dbReference type="SUPFAM" id="SSF56112">
    <property type="entry name" value="Protein kinase-like (PK-like)"/>
    <property type="match status" value="1"/>
</dbReference>
<evidence type="ECO:0000256" key="2">
    <source>
        <dbReference type="ARBA" id="ARBA00022679"/>
    </source>
</evidence>
<proteinExistence type="predicted"/>
<evidence type="ECO:0000313" key="8">
    <source>
        <dbReference type="EMBL" id="TVY18369.1"/>
    </source>
</evidence>
<feature type="domain" description="Protein kinase" evidence="7">
    <location>
        <begin position="47"/>
        <end position="446"/>
    </location>
</feature>
<evidence type="ECO:0000259" key="7">
    <source>
        <dbReference type="PROSITE" id="PS50011"/>
    </source>
</evidence>
<keyword evidence="9" id="KW-1185">Reference proteome</keyword>
<dbReference type="Proteomes" id="UP000469559">
    <property type="component" value="Unassembled WGS sequence"/>
</dbReference>
<name>A0A8T9BJ04_9HELO</name>
<evidence type="ECO:0000256" key="5">
    <source>
        <dbReference type="ARBA" id="ARBA00022840"/>
    </source>
</evidence>
<dbReference type="EMBL" id="QGMF01000177">
    <property type="protein sequence ID" value="TVY18369.1"/>
    <property type="molecule type" value="Genomic_DNA"/>
</dbReference>
<dbReference type="GO" id="GO:0043484">
    <property type="term" value="P:regulation of RNA splicing"/>
    <property type="evidence" value="ECO:0007669"/>
    <property type="project" value="TreeGrafter"/>
</dbReference>